<proteinExistence type="predicted"/>
<dbReference type="EMBL" id="FOTQ01000004">
    <property type="protein sequence ID" value="SFM14894.1"/>
    <property type="molecule type" value="Genomic_DNA"/>
</dbReference>
<sequence>MRMESRNEDLPAWVPESVARYVAHTEDGLSIRELARRDGCHASTILRQIRKLESKRDDPLIDAALDRFRRASERGSPAKPKAQQAVPSEDTVMQEGRRVLSRLCETGAVLAVARDMDKAVVVRDRGDGGSARTAVVDRDVAQAMVLKDWISCSAQGRIAQYTITAAGKAALQRMLAEAENAAQGFAEAQNPFAEQHRAWGEKTVREKGRTRQMRFNMAESPLTSLARRKDKDGKPFLSTDLVAAGERLREDFELAQMGPRVGQNWERFLTGGERGGYRPDSGVGSGPDGARERVAKALEDLGDGLSDVALRCCCFLEGLETAEKRLGWSARSGKIVLRIALMRLREHYRGQAGGAGDYIG</sequence>
<dbReference type="InterPro" id="IPR045599">
    <property type="entry name" value="DUF6456"/>
</dbReference>
<evidence type="ECO:0000259" key="2">
    <source>
        <dbReference type="Pfam" id="PF20057"/>
    </source>
</evidence>
<dbReference type="RefSeq" id="WP_423227757.1">
    <property type="nucleotide sequence ID" value="NZ_FOTQ01000004.1"/>
</dbReference>
<evidence type="ECO:0000313" key="4">
    <source>
        <dbReference type="Proteomes" id="UP000199144"/>
    </source>
</evidence>
<feature type="region of interest" description="Disordered" evidence="1">
    <location>
        <begin position="71"/>
        <end position="90"/>
    </location>
</feature>
<feature type="domain" description="DUF6456" evidence="2">
    <location>
        <begin position="213"/>
        <end position="349"/>
    </location>
</feature>
<reference evidence="3 4" key="1">
    <citation type="submission" date="2016-10" db="EMBL/GenBank/DDBJ databases">
        <authorList>
            <person name="de Groot N.N."/>
        </authorList>
    </citation>
    <scope>NUCLEOTIDE SEQUENCE [LARGE SCALE GENOMIC DNA]</scope>
    <source>
        <strain evidence="3 4">DSM 15283</strain>
    </source>
</reference>
<gene>
    <name evidence="3" type="ORF">SAMN04488042_104195</name>
</gene>
<dbReference type="Proteomes" id="UP000199144">
    <property type="component" value="Unassembled WGS sequence"/>
</dbReference>
<protein>
    <recommendedName>
        <fullName evidence="2">DUF6456 domain-containing protein</fullName>
    </recommendedName>
</protein>
<organism evidence="3 4">
    <name type="scientific">Shimia aestuarii</name>
    <dbReference type="NCBI Taxonomy" id="254406"/>
    <lineage>
        <taxon>Bacteria</taxon>
        <taxon>Pseudomonadati</taxon>
        <taxon>Pseudomonadota</taxon>
        <taxon>Alphaproteobacteria</taxon>
        <taxon>Rhodobacterales</taxon>
        <taxon>Roseobacteraceae</taxon>
    </lineage>
</organism>
<dbReference type="Pfam" id="PF20057">
    <property type="entry name" value="DUF6456"/>
    <property type="match status" value="1"/>
</dbReference>
<dbReference type="AlphaFoldDB" id="A0A1I4NH97"/>
<evidence type="ECO:0000313" key="3">
    <source>
        <dbReference type="EMBL" id="SFM14894.1"/>
    </source>
</evidence>
<accession>A0A1I4NH97</accession>
<keyword evidence="4" id="KW-1185">Reference proteome</keyword>
<evidence type="ECO:0000256" key="1">
    <source>
        <dbReference type="SAM" id="MobiDB-lite"/>
    </source>
</evidence>
<dbReference type="STRING" id="254406.SAMN04488042_104195"/>
<name>A0A1I4NH97_9RHOB</name>